<evidence type="ECO:0000256" key="2">
    <source>
        <dbReference type="ARBA" id="ARBA00023015"/>
    </source>
</evidence>
<evidence type="ECO:0000313" key="6">
    <source>
        <dbReference type="Proteomes" id="UP000235220"/>
    </source>
</evidence>
<dbReference type="Gene3D" id="1.10.20.10">
    <property type="entry name" value="Histone, subunit A"/>
    <property type="match status" value="1"/>
</dbReference>
<feature type="region of interest" description="Disordered" evidence="5">
    <location>
        <begin position="143"/>
        <end position="179"/>
    </location>
</feature>
<feature type="region of interest" description="Disordered" evidence="5">
    <location>
        <begin position="1"/>
        <end position="22"/>
    </location>
</feature>
<name>A0A2I4HE00_JUGRE</name>
<keyword evidence="6" id="KW-1185">Reference proteome</keyword>
<dbReference type="InterPro" id="IPR006565">
    <property type="entry name" value="BTP"/>
</dbReference>
<evidence type="ECO:0000256" key="5">
    <source>
        <dbReference type="SAM" id="MobiDB-lite"/>
    </source>
</evidence>
<dbReference type="AlphaFoldDB" id="A0A2I4HE00"/>
<evidence type="ECO:0000256" key="1">
    <source>
        <dbReference type="ARBA" id="ARBA00004123"/>
    </source>
</evidence>
<dbReference type="KEGG" id="jre:109016419"/>
<evidence type="ECO:0000256" key="4">
    <source>
        <dbReference type="ARBA" id="ARBA00023242"/>
    </source>
</evidence>
<sequence>MKSKLRKEAKTQSSTTTTTTTTTATPSELSFAIARIAVSQICQSVGFKATQLSALETLTLVATKYLQAIAGSAASFTNSSNRTQSNLLDLTNALHDVVSLHSGGLSGGSILHRPTSTLLSTSGVLKDLANFVYFHDEIPFAKPIPRPDRTSSSGNSSPGTKKLDCSRGSNVPKWLPGFPNGNNGVDEIYPGKGKRKNGESLWEESVLVGSDLGWKNWNENGRKRVVGEGKVETGRGKVRFKMGSRSGVCRLENNKNNVNDKSNGIDEEEKILVYKRRRRRDDGGRLINL</sequence>
<keyword evidence="2" id="KW-0805">Transcription regulation</keyword>
<dbReference type="Proteomes" id="UP000235220">
    <property type="component" value="Chromosome 3"/>
</dbReference>
<proteinExistence type="predicted"/>
<keyword evidence="3" id="KW-0804">Transcription</keyword>
<feature type="compositionally biased region" description="Polar residues" evidence="5">
    <location>
        <begin position="150"/>
        <end position="159"/>
    </location>
</feature>
<dbReference type="InterPro" id="IPR009072">
    <property type="entry name" value="Histone-fold"/>
</dbReference>
<evidence type="ECO:0000256" key="3">
    <source>
        <dbReference type="ARBA" id="ARBA00023163"/>
    </source>
</evidence>
<dbReference type="Pfam" id="PF07524">
    <property type="entry name" value="Bromo_TP"/>
    <property type="match status" value="1"/>
</dbReference>
<dbReference type="PANTHER" id="PTHR46338:SF13">
    <property type="entry name" value="TRANSCRIPTION INITIATION FACTOR TFIID SUBUNIT 8-LIKE"/>
    <property type="match status" value="1"/>
</dbReference>
<dbReference type="GO" id="GO:0046982">
    <property type="term" value="F:protein heterodimerization activity"/>
    <property type="evidence" value="ECO:0007669"/>
    <property type="project" value="InterPro"/>
</dbReference>
<dbReference type="InterPro" id="IPR037818">
    <property type="entry name" value="TAF8"/>
</dbReference>
<dbReference type="OrthoDB" id="436852at2759"/>
<dbReference type="GO" id="GO:0006366">
    <property type="term" value="P:transcription by RNA polymerase II"/>
    <property type="evidence" value="ECO:0000318"/>
    <property type="project" value="GO_Central"/>
</dbReference>
<accession>A0A2I4HE00</accession>
<protein>
    <submittedName>
        <fullName evidence="7">Transcription initiation factor TFIID subunit 8-like</fullName>
    </submittedName>
</protein>
<evidence type="ECO:0000313" key="7">
    <source>
        <dbReference type="RefSeq" id="XP_018854376.2"/>
    </source>
</evidence>
<reference evidence="7" key="1">
    <citation type="submission" date="2025-08" db="UniProtKB">
        <authorList>
            <consortium name="RefSeq"/>
        </authorList>
    </citation>
    <scope>IDENTIFICATION</scope>
    <source>
        <tissue evidence="7">Leaves</tissue>
    </source>
</reference>
<organism evidence="6 7">
    <name type="scientific">Juglans regia</name>
    <name type="common">English walnut</name>
    <dbReference type="NCBI Taxonomy" id="51240"/>
    <lineage>
        <taxon>Eukaryota</taxon>
        <taxon>Viridiplantae</taxon>
        <taxon>Streptophyta</taxon>
        <taxon>Embryophyta</taxon>
        <taxon>Tracheophyta</taxon>
        <taxon>Spermatophyta</taxon>
        <taxon>Magnoliopsida</taxon>
        <taxon>eudicotyledons</taxon>
        <taxon>Gunneridae</taxon>
        <taxon>Pentapetalae</taxon>
        <taxon>rosids</taxon>
        <taxon>fabids</taxon>
        <taxon>Fagales</taxon>
        <taxon>Juglandaceae</taxon>
        <taxon>Juglans</taxon>
    </lineage>
</organism>
<gene>
    <name evidence="7" type="primary">LOC109016419</name>
</gene>
<dbReference type="PANTHER" id="PTHR46338">
    <property type="entry name" value="TRANSCRIPTION INITIATION FACTOR TFIID SUBUNIT 8"/>
    <property type="match status" value="1"/>
</dbReference>
<dbReference type="SMART" id="SM00576">
    <property type="entry name" value="BTP"/>
    <property type="match status" value="1"/>
</dbReference>
<dbReference type="GeneID" id="109016419"/>
<keyword evidence="4" id="KW-0539">Nucleus</keyword>
<dbReference type="RefSeq" id="XP_018854376.2">
    <property type="nucleotide sequence ID" value="XM_018998831.2"/>
</dbReference>
<dbReference type="STRING" id="51240.A0A2I4HE00"/>
<dbReference type="GO" id="GO:0005669">
    <property type="term" value="C:transcription factor TFIID complex"/>
    <property type="evidence" value="ECO:0000318"/>
    <property type="project" value="GO_Central"/>
</dbReference>
<comment type="subcellular location">
    <subcellularLocation>
        <location evidence="1">Nucleus</location>
    </subcellularLocation>
</comment>
<dbReference type="Gramene" id="Jr03_09660_p1">
    <property type="protein sequence ID" value="cds.Jr03_09660_p1"/>
    <property type="gene ID" value="Jr03_09660"/>
</dbReference>
<feature type="compositionally biased region" description="Basic and acidic residues" evidence="5">
    <location>
        <begin position="1"/>
        <end position="10"/>
    </location>
</feature>